<gene>
    <name evidence="1" type="ORF">CYY_009966</name>
</gene>
<comment type="caution">
    <text evidence="1">The sequence shown here is derived from an EMBL/GenBank/DDBJ whole genome shotgun (WGS) entry which is preliminary data.</text>
</comment>
<evidence type="ECO:0000313" key="1">
    <source>
        <dbReference type="EMBL" id="KAF2068714.1"/>
    </source>
</evidence>
<dbReference type="EMBL" id="AJWJ01000867">
    <property type="protein sequence ID" value="KAF2068714.1"/>
    <property type="molecule type" value="Genomic_DNA"/>
</dbReference>
<organism evidence="1 2">
    <name type="scientific">Polysphondylium violaceum</name>
    <dbReference type="NCBI Taxonomy" id="133409"/>
    <lineage>
        <taxon>Eukaryota</taxon>
        <taxon>Amoebozoa</taxon>
        <taxon>Evosea</taxon>
        <taxon>Eumycetozoa</taxon>
        <taxon>Dictyostelia</taxon>
        <taxon>Dictyosteliales</taxon>
        <taxon>Dictyosteliaceae</taxon>
        <taxon>Polysphondylium</taxon>
    </lineage>
</organism>
<protein>
    <submittedName>
        <fullName evidence="1">Uncharacterized protein</fullName>
    </submittedName>
</protein>
<name>A0A8J4V2G1_9MYCE</name>
<reference evidence="1" key="1">
    <citation type="submission" date="2020-01" db="EMBL/GenBank/DDBJ databases">
        <title>Development of genomics and gene disruption for Polysphondylium violaceum indicates a role for the polyketide synthase stlB in stalk morphogenesis.</title>
        <authorList>
            <person name="Narita B."/>
            <person name="Kawabe Y."/>
            <person name="Kin K."/>
            <person name="Saito T."/>
            <person name="Gibbs R."/>
            <person name="Kuspa A."/>
            <person name="Muzny D."/>
            <person name="Queller D."/>
            <person name="Richards S."/>
            <person name="Strassman J."/>
            <person name="Sucgang R."/>
            <person name="Worley K."/>
            <person name="Schaap P."/>
        </authorList>
    </citation>
    <scope>NUCLEOTIDE SEQUENCE</scope>
    <source>
        <strain evidence="1">QSvi11</strain>
    </source>
</reference>
<evidence type="ECO:0000313" key="2">
    <source>
        <dbReference type="Proteomes" id="UP000695562"/>
    </source>
</evidence>
<keyword evidence="2" id="KW-1185">Reference proteome</keyword>
<sequence length="92" mass="10556">MLFSLSDRPMQAIEDKFNAWKLLTSTLQRKIYILKTYALSTLTSKPTRIHILHMPSRKEGFNTFASTRVTKSQQPTAVKCSKDILRSLLIPC</sequence>
<proteinExistence type="predicted"/>
<dbReference type="AlphaFoldDB" id="A0A8J4V2G1"/>
<dbReference type="Proteomes" id="UP000695562">
    <property type="component" value="Unassembled WGS sequence"/>
</dbReference>
<accession>A0A8J4V2G1</accession>